<sequence>MSFHTVAIVIGTMVCGCLNSLLTKYQDNQCVKNCSNPDVNTHQNFEQPAIQTLQMFIGELGIYIVYYLVYKSPFSRRAEYQPLTGETRPTLKSQSMLLAIPSVCDMLATTFMNVGLIYTPVSIYQMTRGAIVLFVAVLSVIFLHRRIRPLEWIALVIVTLGIGIVGYSGSRAGPAKTNAEEPALVIFGMSLIIVAVSLQAVQFVVEEKILAKYHFTPLRLVYTEGFFGVTILTTSLIVLNFIIGLIQSKDNFADSPFNLRESLTQTFSLREVLISSFLIMICISSFNFCGVSLTQKLSATARSTIDSCRTLLVWITAMVLGWESFSSLQLFGFATLLFGTLCFNGVLQPEDWSIVPDFLKDKAHKNERLIDVVDEPSLRAVPEKTNPSSISTTTFGDASENTPALQDTLRAQEGPLNIASQLNNRHPLESRIQNWEKTQHETRMETYRRVFGAGEPIRRTMEMDLVEATDFKPQVLGGADTLHKDILMNRESTVDWEDIYKGGFEAGRNVPDFHSEMEKKLGI</sequence>
<keyword evidence="3 6" id="KW-1133">Transmembrane helix</keyword>
<evidence type="ECO:0000313" key="8">
    <source>
        <dbReference type="Proteomes" id="UP000241107"/>
    </source>
</evidence>
<feature type="compositionally biased region" description="Polar residues" evidence="5">
    <location>
        <begin position="385"/>
        <end position="401"/>
    </location>
</feature>
<dbReference type="Pfam" id="PF04142">
    <property type="entry name" value="Nuc_sug_transp"/>
    <property type="match status" value="1"/>
</dbReference>
<dbReference type="GO" id="GO:0000139">
    <property type="term" value="C:Golgi membrane"/>
    <property type="evidence" value="ECO:0007669"/>
    <property type="project" value="InterPro"/>
</dbReference>
<dbReference type="InterPro" id="IPR037185">
    <property type="entry name" value="EmrE-like"/>
</dbReference>
<dbReference type="EMBL" id="PYFQ01000001">
    <property type="protein sequence ID" value="PSK41419.1"/>
    <property type="molecule type" value="Genomic_DNA"/>
</dbReference>
<feature type="transmembrane region" description="Helical" evidence="6">
    <location>
        <begin position="305"/>
        <end position="322"/>
    </location>
</feature>
<gene>
    <name evidence="7" type="ORF">C7M61_001101</name>
</gene>
<dbReference type="GeneID" id="36564492"/>
<evidence type="ECO:0000256" key="1">
    <source>
        <dbReference type="ARBA" id="ARBA00004141"/>
    </source>
</evidence>
<keyword evidence="4 6" id="KW-0472">Membrane</keyword>
<dbReference type="Pfam" id="PF05348">
    <property type="entry name" value="UMP1"/>
    <property type="match status" value="1"/>
</dbReference>
<evidence type="ECO:0000256" key="6">
    <source>
        <dbReference type="SAM" id="Phobius"/>
    </source>
</evidence>
<dbReference type="OrthoDB" id="408493at2759"/>
<feature type="transmembrane region" description="Helical" evidence="6">
    <location>
        <begin position="182"/>
        <end position="205"/>
    </location>
</feature>
<evidence type="ECO:0000256" key="2">
    <source>
        <dbReference type="ARBA" id="ARBA00022692"/>
    </source>
</evidence>
<feature type="transmembrane region" description="Helical" evidence="6">
    <location>
        <begin position="226"/>
        <end position="246"/>
    </location>
</feature>
<feature type="transmembrane region" description="Helical" evidence="6">
    <location>
        <begin position="150"/>
        <end position="170"/>
    </location>
</feature>
<comment type="subcellular location">
    <subcellularLocation>
        <location evidence="1">Membrane</location>
        <topology evidence="1">Multi-pass membrane protein</topology>
    </subcellularLocation>
</comment>
<reference evidence="7 8" key="1">
    <citation type="submission" date="2018-03" db="EMBL/GenBank/DDBJ databases">
        <title>Candida pseudohaemulonii genome assembly and annotation.</title>
        <authorList>
            <person name="Munoz J.F."/>
            <person name="Gade L.G."/>
            <person name="Chow N.A."/>
            <person name="Litvintseva A.P."/>
            <person name="Loparev V.N."/>
            <person name="Cuomo C.A."/>
        </authorList>
    </citation>
    <scope>NUCLEOTIDE SEQUENCE [LARGE SCALE GENOMIC DNA]</scope>
    <source>
        <strain evidence="7 8">B12108</strain>
    </source>
</reference>
<proteinExistence type="predicted"/>
<dbReference type="STRING" id="418784.A0A2P7YZP4"/>
<feature type="transmembrane region" description="Helical" evidence="6">
    <location>
        <begin position="123"/>
        <end position="143"/>
    </location>
</feature>
<dbReference type="VEuPathDB" id="FungiDB:C7M61_001101"/>
<feature type="transmembrane region" description="Helical" evidence="6">
    <location>
        <begin position="96"/>
        <end position="117"/>
    </location>
</feature>
<dbReference type="PANTHER" id="PTHR13146:SF0">
    <property type="entry name" value="SOLUTE CARRIER FAMILY 35 MEMBER F6"/>
    <property type="match status" value="1"/>
</dbReference>
<feature type="transmembrane region" description="Helical" evidence="6">
    <location>
        <begin position="272"/>
        <end position="293"/>
    </location>
</feature>
<dbReference type="Proteomes" id="UP000241107">
    <property type="component" value="Unassembled WGS sequence"/>
</dbReference>
<evidence type="ECO:0000256" key="4">
    <source>
        <dbReference type="ARBA" id="ARBA00023136"/>
    </source>
</evidence>
<feature type="region of interest" description="Disordered" evidence="5">
    <location>
        <begin position="381"/>
        <end position="401"/>
    </location>
</feature>
<organism evidence="7 8">
    <name type="scientific">Candidozyma pseudohaemuli</name>
    <dbReference type="NCBI Taxonomy" id="418784"/>
    <lineage>
        <taxon>Eukaryota</taxon>
        <taxon>Fungi</taxon>
        <taxon>Dikarya</taxon>
        <taxon>Ascomycota</taxon>
        <taxon>Saccharomycotina</taxon>
        <taxon>Pichiomycetes</taxon>
        <taxon>Metschnikowiaceae</taxon>
        <taxon>Candidozyma</taxon>
    </lineage>
</organism>
<accession>A0A2P7YZP4</accession>
<dbReference type="SUPFAM" id="SSF103481">
    <property type="entry name" value="Multidrug resistance efflux transporter EmrE"/>
    <property type="match status" value="1"/>
</dbReference>
<evidence type="ECO:0000256" key="3">
    <source>
        <dbReference type="ARBA" id="ARBA00022989"/>
    </source>
</evidence>
<dbReference type="GO" id="GO:0015165">
    <property type="term" value="F:pyrimidine nucleotide-sugar transmembrane transporter activity"/>
    <property type="evidence" value="ECO:0007669"/>
    <property type="project" value="InterPro"/>
</dbReference>
<dbReference type="InterPro" id="IPR007271">
    <property type="entry name" value="Nuc_sug_transpt"/>
</dbReference>
<dbReference type="AlphaFoldDB" id="A0A2P7YZP4"/>
<comment type="caution">
    <text evidence="7">The sequence shown here is derived from an EMBL/GenBank/DDBJ whole genome shotgun (WGS) entry which is preliminary data.</text>
</comment>
<name>A0A2P7YZP4_9ASCO</name>
<protein>
    <submittedName>
        <fullName evidence="7">Uncharacterized protein</fullName>
    </submittedName>
</protein>
<keyword evidence="2 6" id="KW-0812">Transmembrane</keyword>
<evidence type="ECO:0000256" key="5">
    <source>
        <dbReference type="SAM" id="MobiDB-lite"/>
    </source>
</evidence>
<keyword evidence="8" id="KW-1185">Reference proteome</keyword>
<dbReference type="RefSeq" id="XP_024716118.1">
    <property type="nucleotide sequence ID" value="XM_024856519.1"/>
</dbReference>
<evidence type="ECO:0000313" key="7">
    <source>
        <dbReference type="EMBL" id="PSK41419.1"/>
    </source>
</evidence>
<dbReference type="PANTHER" id="PTHR13146">
    <property type="match status" value="1"/>
</dbReference>